<dbReference type="Proteomes" id="UP000663671">
    <property type="component" value="Chromosome 4"/>
</dbReference>
<dbReference type="GO" id="GO:0031624">
    <property type="term" value="F:ubiquitin conjugating enzyme binding"/>
    <property type="evidence" value="ECO:0007669"/>
    <property type="project" value="TreeGrafter"/>
</dbReference>
<dbReference type="Pfam" id="PF03556">
    <property type="entry name" value="Cullin_binding"/>
    <property type="match status" value="1"/>
</dbReference>
<dbReference type="SUPFAM" id="SSF158832">
    <property type="entry name" value="Tex N-terminal region-like"/>
    <property type="match status" value="1"/>
</dbReference>
<dbReference type="InterPro" id="IPR042460">
    <property type="entry name" value="DCN1-like_PONY"/>
</dbReference>
<dbReference type="AlphaFoldDB" id="A0A8A1M0K6"/>
<name>A0A8A1M0K6_AJECA</name>
<dbReference type="GO" id="GO:0000151">
    <property type="term" value="C:ubiquitin ligase complex"/>
    <property type="evidence" value="ECO:0007669"/>
    <property type="project" value="TreeGrafter"/>
</dbReference>
<protein>
    <recommendedName>
        <fullName evidence="1">Defective in cullin neddylation protein</fullName>
    </recommendedName>
</protein>
<evidence type="ECO:0000313" key="3">
    <source>
        <dbReference type="EMBL" id="QSS59986.1"/>
    </source>
</evidence>
<proteinExistence type="predicted"/>
<dbReference type="GO" id="GO:0097602">
    <property type="term" value="F:cullin family protein binding"/>
    <property type="evidence" value="ECO:0007669"/>
    <property type="project" value="TreeGrafter"/>
</dbReference>
<dbReference type="VEuPathDB" id="FungiDB:I7I51_04782"/>
<dbReference type="PANTHER" id="PTHR12281:SF31">
    <property type="entry name" value="DCN1-LIKE PROTEIN 3"/>
    <property type="match status" value="1"/>
</dbReference>
<dbReference type="PANTHER" id="PTHR12281">
    <property type="entry name" value="RP42 RELATED"/>
    <property type="match status" value="1"/>
</dbReference>
<feature type="domain" description="DCUN1" evidence="2">
    <location>
        <begin position="87"/>
        <end position="290"/>
    </location>
</feature>
<dbReference type="GO" id="GO:0032182">
    <property type="term" value="F:ubiquitin-like protein binding"/>
    <property type="evidence" value="ECO:0007669"/>
    <property type="project" value="TreeGrafter"/>
</dbReference>
<dbReference type="Gene3D" id="1.10.238.200">
    <property type="entry name" value="Cullin, PONY binding domain"/>
    <property type="match status" value="1"/>
</dbReference>
<evidence type="ECO:0000313" key="4">
    <source>
        <dbReference type="Proteomes" id="UP000663671"/>
    </source>
</evidence>
<dbReference type="GO" id="GO:0045116">
    <property type="term" value="P:protein neddylation"/>
    <property type="evidence" value="ECO:0007669"/>
    <property type="project" value="TreeGrafter"/>
</dbReference>
<dbReference type="PROSITE" id="PS51229">
    <property type="entry name" value="DCUN1"/>
    <property type="match status" value="1"/>
</dbReference>
<dbReference type="Gene3D" id="1.10.238.10">
    <property type="entry name" value="EF-hand"/>
    <property type="match status" value="1"/>
</dbReference>
<comment type="function">
    <text evidence="1">Neddylation of cullins play an essential role in the regulation of SCF-type complexes activity.</text>
</comment>
<organism evidence="3 4">
    <name type="scientific">Ajellomyces capsulatus</name>
    <name type="common">Darling's disease fungus</name>
    <name type="synonym">Histoplasma capsulatum</name>
    <dbReference type="NCBI Taxonomy" id="5037"/>
    <lineage>
        <taxon>Eukaryota</taxon>
        <taxon>Fungi</taxon>
        <taxon>Dikarya</taxon>
        <taxon>Ascomycota</taxon>
        <taxon>Pezizomycotina</taxon>
        <taxon>Eurotiomycetes</taxon>
        <taxon>Eurotiomycetidae</taxon>
        <taxon>Onygenales</taxon>
        <taxon>Ajellomycetaceae</taxon>
        <taxon>Histoplasma</taxon>
    </lineage>
</organism>
<accession>A0A8A1M0K6</accession>
<gene>
    <name evidence="3" type="primary">DCN1</name>
    <name evidence="3" type="ORF">I7I51_04782</name>
</gene>
<sequence>MPSLYSPSQKQMISQFIGITGARDVAGKGQIENESTISESAAGRRCIVLLLSRSSSYFLEISVLGFRLPSPTWFKYYQKSADSGSNNAVAELNKLFDSYRDDPVGNPDVIGIEGAVRYLGDIQVQLDEVVCLAIAEHLRSPSMGEFTRENFVDGWKNINCDTISKQASYASMLRARIPNEPDLFRRVYRYTFIICRLAGQRNLTLDIATEQWRLFFTTTNGGINWNTRSTPWLDWWIEFVEESWKRPVNKDLWEQVEVFMRKTKEDETFDWWSEDGAWPGAIDEFVGYKLNMVDD</sequence>
<evidence type="ECO:0000259" key="2">
    <source>
        <dbReference type="PROSITE" id="PS51229"/>
    </source>
</evidence>
<dbReference type="InterPro" id="IPR014764">
    <property type="entry name" value="DCN-prot"/>
</dbReference>
<evidence type="ECO:0000256" key="1">
    <source>
        <dbReference type="RuleBase" id="RU410713"/>
    </source>
</evidence>
<dbReference type="EMBL" id="CP069110">
    <property type="protein sequence ID" value="QSS59986.1"/>
    <property type="molecule type" value="Genomic_DNA"/>
</dbReference>
<reference evidence="3" key="1">
    <citation type="submission" date="2021-01" db="EMBL/GenBank/DDBJ databases">
        <title>Chromosome-level genome assembly of a human fungal pathogen reveals clustering of transcriptionally co-regulated genes.</title>
        <authorList>
            <person name="Voorhies M."/>
            <person name="Cohen S."/>
            <person name="Shea T.P."/>
            <person name="Petrus S."/>
            <person name="Munoz J.F."/>
            <person name="Poplawski S."/>
            <person name="Goldman W.E."/>
            <person name="Michael T."/>
            <person name="Cuomo C.A."/>
            <person name="Sil A."/>
            <person name="Beyhan S."/>
        </authorList>
    </citation>
    <scope>NUCLEOTIDE SEQUENCE</scope>
    <source>
        <strain evidence="3">WU24</strain>
    </source>
</reference>
<dbReference type="OrthoDB" id="27198at2759"/>
<dbReference type="InterPro" id="IPR005176">
    <property type="entry name" value="PONY_dom"/>
</dbReference>
<dbReference type="FunFam" id="1.10.238.10:FF:000592">
    <property type="entry name" value="Defective in cullin neddylation protein"/>
    <property type="match status" value="1"/>
</dbReference>